<proteinExistence type="predicted"/>
<dbReference type="InterPro" id="IPR008756">
    <property type="entry name" value="Peptidase_M56"/>
</dbReference>
<protein>
    <submittedName>
        <fullName evidence="3">M56 family metallopeptidase</fullName>
    </submittedName>
</protein>
<evidence type="ECO:0000313" key="3">
    <source>
        <dbReference type="EMBL" id="XBH05523.1"/>
    </source>
</evidence>
<sequence>MNDLGLTLAWCAVQVSLLLIPAAALYAVASRRSPASGTWVASLSLGLVVAISVLTFAPRGGANSPTIPQTPPSNSVAIAVRGDTPTGAIRMDVGVRSGWSFAAWQSVWKQFESTAAEPAARCRPWGSALAAVALTGTGVGLVQLLIGLWAVHRCVRRSRPVEDPGLNGLIEELRGSLGCRRRVELREAAELTTPATAGWRRVVVLLPEDWRAWDEPERRAVLAHELAHVCRDDYAMGVVARLALVLHFYHPLVHWLAARLQLEQELAADALGARFAGGRARYLLSLSRLALRQDGRIPCWPVRSFLPVKGNLIRRIAMLRDESLPTDRHWSPLRQGASALLLLAVTAGVLTLQGPARGDDTDKVDHEVKTVKRESRSGDAVQGEPFDLSYVPEDAQGFFAFRPAATFRRAGMGTYRTMLNLLIAQQWSKSANAFGFDPTKPGQGPLRVEMFEQVMGVLRLTRAREEKPHWRISIGEGEGISARTTEPIDWVGLCRAFRLELTEAHEGNRIYYRVKTPVMGPDGCIYCPDDRTVVFTSEKRLLSLLRRTTPVPLVFAQGSGWDRSLRGLFVAAIDSRDGLLRRAALDADVSDNLDAPNLFKDGGLLTFSLDDSDAIVFGGVATLGDPGATESTARALPTFLKALRGSASQPIPAEASPHKSHEKVVQMYVRLLENCRVERDGQSVIFRSSGLGTLADFASLVAAGAFE</sequence>
<feature type="transmembrane region" description="Helical" evidence="1">
    <location>
        <begin position="37"/>
        <end position="57"/>
    </location>
</feature>
<dbReference type="Pfam" id="PF05569">
    <property type="entry name" value="Peptidase_M56"/>
    <property type="match status" value="1"/>
</dbReference>
<keyword evidence="1" id="KW-0472">Membrane</keyword>
<dbReference type="InterPro" id="IPR052173">
    <property type="entry name" value="Beta-lactam_resp_regulator"/>
</dbReference>
<feature type="domain" description="Peptidase M56" evidence="2">
    <location>
        <begin position="127"/>
        <end position="319"/>
    </location>
</feature>
<name>A0AAU7CKA8_9BACT</name>
<dbReference type="AlphaFoldDB" id="A0AAU7CKA8"/>
<dbReference type="PANTHER" id="PTHR34978:SF3">
    <property type="entry name" value="SLR0241 PROTEIN"/>
    <property type="match status" value="1"/>
</dbReference>
<reference evidence="3" key="1">
    <citation type="submission" date="2024-05" db="EMBL/GenBank/DDBJ databases">
        <title>Planctomycetes of the genus Singulisphaera possess chitinolytic capabilities.</title>
        <authorList>
            <person name="Ivanova A."/>
        </authorList>
    </citation>
    <scope>NUCLEOTIDE SEQUENCE</scope>
    <source>
        <strain evidence="3">Ch08T</strain>
    </source>
</reference>
<gene>
    <name evidence="3" type="ORF">V5E97_05760</name>
</gene>
<evidence type="ECO:0000256" key="1">
    <source>
        <dbReference type="SAM" id="Phobius"/>
    </source>
</evidence>
<accession>A0AAU7CKA8</accession>
<dbReference type="EMBL" id="CP155447">
    <property type="protein sequence ID" value="XBH05523.1"/>
    <property type="molecule type" value="Genomic_DNA"/>
</dbReference>
<dbReference type="RefSeq" id="WP_406698347.1">
    <property type="nucleotide sequence ID" value="NZ_CP155447.1"/>
</dbReference>
<dbReference type="CDD" id="cd07341">
    <property type="entry name" value="M56_BlaR1_MecR1_like"/>
    <property type="match status" value="1"/>
</dbReference>
<dbReference type="PANTHER" id="PTHR34978">
    <property type="entry name" value="POSSIBLE SENSOR-TRANSDUCER PROTEIN BLAR"/>
    <property type="match status" value="1"/>
</dbReference>
<evidence type="ECO:0000259" key="2">
    <source>
        <dbReference type="Pfam" id="PF05569"/>
    </source>
</evidence>
<feature type="transmembrane region" description="Helical" evidence="1">
    <location>
        <begin position="128"/>
        <end position="151"/>
    </location>
</feature>
<keyword evidence="1" id="KW-0812">Transmembrane</keyword>
<keyword evidence="1" id="KW-1133">Transmembrane helix</keyword>
<organism evidence="3">
    <name type="scientific">Singulisphaera sp. Ch08</name>
    <dbReference type="NCBI Taxonomy" id="3120278"/>
    <lineage>
        <taxon>Bacteria</taxon>
        <taxon>Pseudomonadati</taxon>
        <taxon>Planctomycetota</taxon>
        <taxon>Planctomycetia</taxon>
        <taxon>Isosphaerales</taxon>
        <taxon>Isosphaeraceae</taxon>
        <taxon>Singulisphaera</taxon>
    </lineage>
</organism>